<dbReference type="InterPro" id="IPR000305">
    <property type="entry name" value="GIY-YIG_endonuc"/>
</dbReference>
<dbReference type="Gene3D" id="3.40.1440.10">
    <property type="entry name" value="GIY-YIG endonuclease"/>
    <property type="match status" value="1"/>
</dbReference>
<gene>
    <name evidence="3" type="ORF">METESE_24620</name>
</gene>
<reference evidence="3" key="1">
    <citation type="journal article" date="2023" name="Int. J. Syst. Evol. Microbiol.">
        <title>Mesoterricola silvestris gen. nov., sp. nov., Mesoterricola sediminis sp. nov., Geothrix oryzae sp. nov., Geothrix edaphica sp. nov., Geothrix rubra sp. nov., and Geothrix limicola sp. nov., six novel members of Acidobacteriota isolated from soils.</title>
        <authorList>
            <person name="Itoh H."/>
            <person name="Sugisawa Y."/>
            <person name="Mise K."/>
            <person name="Xu Z."/>
            <person name="Kuniyasu M."/>
            <person name="Ushijima N."/>
            <person name="Kawano K."/>
            <person name="Kobayashi E."/>
            <person name="Shiratori Y."/>
            <person name="Masuda Y."/>
            <person name="Senoo K."/>
        </authorList>
    </citation>
    <scope>NUCLEOTIDE SEQUENCE</scope>
    <source>
        <strain evidence="3">W786</strain>
    </source>
</reference>
<dbReference type="AlphaFoldDB" id="A0AA48GWD4"/>
<sequence length="93" mass="10017">MSAALWHLYLLRCGRCIYTGITTDVAARTAAHAAGRGAKFTRGRADQALLFQAPVGTRGEALRLERAVKRLSHAAKEDLAAGRLSLETLRTAP</sequence>
<dbReference type="PROSITE" id="PS50164">
    <property type="entry name" value="GIY_YIG"/>
    <property type="match status" value="1"/>
</dbReference>
<evidence type="ECO:0000313" key="3">
    <source>
        <dbReference type="EMBL" id="BDU77504.1"/>
    </source>
</evidence>
<dbReference type="InterPro" id="IPR035901">
    <property type="entry name" value="GIY-YIG_endonuc_sf"/>
</dbReference>
<dbReference type="Pfam" id="PF01541">
    <property type="entry name" value="GIY-YIG"/>
    <property type="match status" value="1"/>
</dbReference>
<evidence type="ECO:0000259" key="2">
    <source>
        <dbReference type="PROSITE" id="PS50164"/>
    </source>
</evidence>
<accession>A0AA48GWD4</accession>
<evidence type="ECO:0000313" key="4">
    <source>
        <dbReference type="Proteomes" id="UP001228113"/>
    </source>
</evidence>
<dbReference type="KEGG" id="msea:METESE_24620"/>
<keyword evidence="4" id="KW-1185">Reference proteome</keyword>
<dbReference type="InterPro" id="IPR050190">
    <property type="entry name" value="UPF0213_domain"/>
</dbReference>
<name>A0AA48GWD4_9BACT</name>
<evidence type="ECO:0000256" key="1">
    <source>
        <dbReference type="ARBA" id="ARBA00007435"/>
    </source>
</evidence>
<dbReference type="EMBL" id="AP027081">
    <property type="protein sequence ID" value="BDU77504.1"/>
    <property type="molecule type" value="Genomic_DNA"/>
</dbReference>
<protein>
    <submittedName>
        <fullName evidence="3">UPF0213 protein</fullName>
    </submittedName>
</protein>
<proteinExistence type="inferred from homology"/>
<dbReference type="CDD" id="cd10456">
    <property type="entry name" value="GIY-YIG_UPF0213"/>
    <property type="match status" value="1"/>
</dbReference>
<dbReference type="PANTHER" id="PTHR34477:SF1">
    <property type="entry name" value="UPF0213 PROTEIN YHBQ"/>
    <property type="match status" value="1"/>
</dbReference>
<organism evidence="3 4">
    <name type="scientific">Mesoterricola sediminis</name>
    <dbReference type="NCBI Taxonomy" id="2927980"/>
    <lineage>
        <taxon>Bacteria</taxon>
        <taxon>Pseudomonadati</taxon>
        <taxon>Acidobacteriota</taxon>
        <taxon>Holophagae</taxon>
        <taxon>Holophagales</taxon>
        <taxon>Holophagaceae</taxon>
        <taxon>Mesoterricola</taxon>
    </lineage>
</organism>
<dbReference type="Proteomes" id="UP001228113">
    <property type="component" value="Chromosome"/>
</dbReference>
<dbReference type="RefSeq" id="WP_243346612.1">
    <property type="nucleotide sequence ID" value="NZ_AP027081.1"/>
</dbReference>
<dbReference type="SUPFAM" id="SSF82771">
    <property type="entry name" value="GIY-YIG endonuclease"/>
    <property type="match status" value="1"/>
</dbReference>
<dbReference type="PANTHER" id="PTHR34477">
    <property type="entry name" value="UPF0213 PROTEIN YHBQ"/>
    <property type="match status" value="1"/>
</dbReference>
<feature type="domain" description="GIY-YIG" evidence="2">
    <location>
        <begin position="4"/>
        <end position="78"/>
    </location>
</feature>
<comment type="similarity">
    <text evidence="1">Belongs to the UPF0213 family.</text>
</comment>